<dbReference type="GO" id="GO:0000902">
    <property type="term" value="P:cell morphogenesis"/>
    <property type="evidence" value="ECO:0007669"/>
    <property type="project" value="TreeGrafter"/>
</dbReference>
<dbReference type="AlphaFoldDB" id="A0A667HRV2"/>
<evidence type="ECO:0000313" key="8">
    <source>
        <dbReference type="Proteomes" id="UP000472241"/>
    </source>
</evidence>
<keyword evidence="3 5" id="KW-0106">Calcium</keyword>
<dbReference type="InterPro" id="IPR002126">
    <property type="entry name" value="Cadherin-like_dom"/>
</dbReference>
<dbReference type="FunFam" id="2.60.40.60:FF:000009">
    <property type="entry name" value="Cadherin 24"/>
    <property type="match status" value="1"/>
</dbReference>
<dbReference type="PRINTS" id="PR00205">
    <property type="entry name" value="CADHERIN"/>
</dbReference>
<reference evidence="7" key="2">
    <citation type="submission" date="2025-09" db="UniProtKB">
        <authorList>
            <consortium name="Ensembl"/>
        </authorList>
    </citation>
    <scope>IDENTIFICATION</scope>
</reference>
<dbReference type="GO" id="GO:0016342">
    <property type="term" value="C:catenin complex"/>
    <property type="evidence" value="ECO:0007669"/>
    <property type="project" value="TreeGrafter"/>
</dbReference>
<dbReference type="InterPro" id="IPR015919">
    <property type="entry name" value="Cadherin-like_sf"/>
</dbReference>
<dbReference type="SUPFAM" id="SSF49313">
    <property type="entry name" value="Cadherin-like"/>
    <property type="match status" value="1"/>
</dbReference>
<dbReference type="GO" id="GO:0005509">
    <property type="term" value="F:calcium ion binding"/>
    <property type="evidence" value="ECO:0007669"/>
    <property type="project" value="UniProtKB-UniRule"/>
</dbReference>
<comment type="subcellular location">
    <subcellularLocation>
        <location evidence="1">Membrane</location>
    </subcellularLocation>
</comment>
<dbReference type="InterPro" id="IPR020894">
    <property type="entry name" value="Cadherin_CS"/>
</dbReference>
<dbReference type="GO" id="GO:0034332">
    <property type="term" value="P:adherens junction organization"/>
    <property type="evidence" value="ECO:0007669"/>
    <property type="project" value="TreeGrafter"/>
</dbReference>
<evidence type="ECO:0000256" key="3">
    <source>
        <dbReference type="ARBA" id="ARBA00022837"/>
    </source>
</evidence>
<dbReference type="PANTHER" id="PTHR24027">
    <property type="entry name" value="CADHERIN-23"/>
    <property type="match status" value="1"/>
</dbReference>
<evidence type="ECO:0000256" key="1">
    <source>
        <dbReference type="ARBA" id="ARBA00004370"/>
    </source>
</evidence>
<evidence type="ECO:0000259" key="6">
    <source>
        <dbReference type="PROSITE" id="PS50268"/>
    </source>
</evidence>
<dbReference type="SMART" id="SM00112">
    <property type="entry name" value="CA"/>
    <property type="match status" value="1"/>
</dbReference>
<keyword evidence="8" id="KW-1185">Reference proteome</keyword>
<dbReference type="PANTHER" id="PTHR24027:SF323">
    <property type="entry name" value="CADHERIN-19"/>
    <property type="match status" value="1"/>
</dbReference>
<protein>
    <submittedName>
        <fullName evidence="7">Cadherin 19</fullName>
    </submittedName>
</protein>
<dbReference type="Pfam" id="PF00028">
    <property type="entry name" value="Cadherin"/>
    <property type="match status" value="1"/>
</dbReference>
<gene>
    <name evidence="7" type="primary">CDH19</name>
</gene>
<dbReference type="InterPro" id="IPR039808">
    <property type="entry name" value="Cadherin"/>
</dbReference>
<evidence type="ECO:0000313" key="7">
    <source>
        <dbReference type="Ensembl" id="ENSLCNP00005023150.1"/>
    </source>
</evidence>
<name>A0A667HRV2_LYNCA</name>
<dbReference type="PROSITE" id="PS50268">
    <property type="entry name" value="CADHERIN_2"/>
    <property type="match status" value="1"/>
</dbReference>
<dbReference type="Gene3D" id="2.60.40.60">
    <property type="entry name" value="Cadherins"/>
    <property type="match status" value="1"/>
</dbReference>
<reference evidence="7" key="1">
    <citation type="submission" date="2025-08" db="UniProtKB">
        <authorList>
            <consortium name="Ensembl"/>
        </authorList>
    </citation>
    <scope>IDENTIFICATION</scope>
</reference>
<dbReference type="GO" id="GO:0044331">
    <property type="term" value="P:cell-cell adhesion mediated by cadherin"/>
    <property type="evidence" value="ECO:0007669"/>
    <property type="project" value="TreeGrafter"/>
</dbReference>
<evidence type="ECO:0000256" key="2">
    <source>
        <dbReference type="ARBA" id="ARBA00022737"/>
    </source>
</evidence>
<evidence type="ECO:0000256" key="4">
    <source>
        <dbReference type="ARBA" id="ARBA00023136"/>
    </source>
</evidence>
<dbReference type="GO" id="GO:0007043">
    <property type="term" value="P:cell-cell junction assembly"/>
    <property type="evidence" value="ECO:0007669"/>
    <property type="project" value="TreeGrafter"/>
</dbReference>
<dbReference type="GO" id="GO:0008013">
    <property type="term" value="F:beta-catenin binding"/>
    <property type="evidence" value="ECO:0007669"/>
    <property type="project" value="TreeGrafter"/>
</dbReference>
<keyword evidence="2" id="KW-0677">Repeat</keyword>
<dbReference type="GO" id="GO:0007156">
    <property type="term" value="P:homophilic cell adhesion via plasma membrane adhesion molecules"/>
    <property type="evidence" value="ECO:0007669"/>
    <property type="project" value="InterPro"/>
</dbReference>
<accession>A0A667HRV2</accession>
<dbReference type="GO" id="GO:0016477">
    <property type="term" value="P:cell migration"/>
    <property type="evidence" value="ECO:0007669"/>
    <property type="project" value="TreeGrafter"/>
</dbReference>
<dbReference type="Ensembl" id="ENSLCNT00005025861.1">
    <property type="protein sequence ID" value="ENSLCNP00005023150.1"/>
    <property type="gene ID" value="ENSLCNG00005015061.1"/>
</dbReference>
<dbReference type="CDD" id="cd11304">
    <property type="entry name" value="Cadherin_repeat"/>
    <property type="match status" value="1"/>
</dbReference>
<dbReference type="GO" id="GO:0005912">
    <property type="term" value="C:adherens junction"/>
    <property type="evidence" value="ECO:0007669"/>
    <property type="project" value="TreeGrafter"/>
</dbReference>
<dbReference type="PROSITE" id="PS00232">
    <property type="entry name" value="CADHERIN_1"/>
    <property type="match status" value="1"/>
</dbReference>
<dbReference type="Proteomes" id="UP000472241">
    <property type="component" value="Unplaced"/>
</dbReference>
<evidence type="ECO:0000256" key="5">
    <source>
        <dbReference type="PROSITE-ProRule" id="PRU00043"/>
    </source>
</evidence>
<dbReference type="GO" id="GO:0016339">
    <property type="term" value="P:calcium-dependent cell-cell adhesion via plasma membrane cell adhesion molecules"/>
    <property type="evidence" value="ECO:0007669"/>
    <property type="project" value="TreeGrafter"/>
</dbReference>
<proteinExistence type="predicted"/>
<feature type="domain" description="Cadherin" evidence="6">
    <location>
        <begin position="64"/>
        <end position="144"/>
    </location>
</feature>
<sequence>HSDTVILKAQASATQSSNPDVRLDEKLVKQSKKPSSCCSFCVYHGFGTSVWADLLEPEDTQLRSDLDNGNNSFQYKLLGAGAGSIFVIDERTGDIFAVQKLDREERSLYTLRAQVIDSTTGRAVEPESEFVIRVSDINDNEPKFLDEPYEAIVPEMSPEGIAY</sequence>
<keyword evidence="4" id="KW-0472">Membrane</keyword>
<dbReference type="GO" id="GO:0045296">
    <property type="term" value="F:cadherin binding"/>
    <property type="evidence" value="ECO:0007669"/>
    <property type="project" value="TreeGrafter"/>
</dbReference>
<organism evidence="7 8">
    <name type="scientific">Lynx canadensis</name>
    <name type="common">Canada lynx</name>
    <name type="synonym">Felis canadensis</name>
    <dbReference type="NCBI Taxonomy" id="61383"/>
    <lineage>
        <taxon>Eukaryota</taxon>
        <taxon>Metazoa</taxon>
        <taxon>Chordata</taxon>
        <taxon>Craniata</taxon>
        <taxon>Vertebrata</taxon>
        <taxon>Euteleostomi</taxon>
        <taxon>Mammalia</taxon>
        <taxon>Eutheria</taxon>
        <taxon>Laurasiatheria</taxon>
        <taxon>Carnivora</taxon>
        <taxon>Feliformia</taxon>
        <taxon>Felidae</taxon>
        <taxon>Felinae</taxon>
        <taxon>Lynx</taxon>
    </lineage>
</organism>